<gene>
    <name evidence="4" type="ORF">GCM10009668_18110</name>
</gene>
<dbReference type="PANTHER" id="PTHR11019">
    <property type="entry name" value="HTH-TYPE TRANSCRIPTIONAL REGULATOR NIMR"/>
    <property type="match status" value="1"/>
</dbReference>
<keyword evidence="1" id="KW-0805">Transcription regulation</keyword>
<dbReference type="EMBL" id="BAAALG010000007">
    <property type="protein sequence ID" value="GAA1100548.1"/>
    <property type="molecule type" value="Genomic_DNA"/>
</dbReference>
<keyword evidence="5" id="KW-1185">Reference proteome</keyword>
<keyword evidence="2" id="KW-0804">Transcription</keyword>
<feature type="domain" description="HTH araC/xylS-type" evidence="3">
    <location>
        <begin position="4"/>
        <end position="102"/>
    </location>
</feature>
<dbReference type="InterPro" id="IPR018060">
    <property type="entry name" value="HTH_AraC"/>
</dbReference>
<protein>
    <submittedName>
        <fullName evidence="4">AraC family transcriptional regulator</fullName>
    </submittedName>
</protein>
<dbReference type="RefSeq" id="WP_343993552.1">
    <property type="nucleotide sequence ID" value="NZ_BAAALG010000007.1"/>
</dbReference>
<reference evidence="5" key="1">
    <citation type="journal article" date="2019" name="Int. J. Syst. Evol. Microbiol.">
        <title>The Global Catalogue of Microorganisms (GCM) 10K type strain sequencing project: providing services to taxonomists for standard genome sequencing and annotation.</title>
        <authorList>
            <consortium name="The Broad Institute Genomics Platform"/>
            <consortium name="The Broad Institute Genome Sequencing Center for Infectious Disease"/>
            <person name="Wu L."/>
            <person name="Ma J."/>
        </authorList>
    </citation>
    <scope>NUCLEOTIDE SEQUENCE [LARGE SCALE GENOMIC DNA]</scope>
    <source>
        <strain evidence="5">JCM 13008</strain>
    </source>
</reference>
<proteinExistence type="predicted"/>
<evidence type="ECO:0000256" key="2">
    <source>
        <dbReference type="ARBA" id="ARBA00023163"/>
    </source>
</evidence>
<evidence type="ECO:0000256" key="1">
    <source>
        <dbReference type="ARBA" id="ARBA00023015"/>
    </source>
</evidence>
<accession>A0ABP4EAG2</accession>
<dbReference type="Proteomes" id="UP001501581">
    <property type="component" value="Unassembled WGS sequence"/>
</dbReference>
<dbReference type="SMART" id="SM00342">
    <property type="entry name" value="HTH_ARAC"/>
    <property type="match status" value="1"/>
</dbReference>
<comment type="caution">
    <text evidence="4">The sequence shown here is derived from an EMBL/GenBank/DDBJ whole genome shotgun (WGS) entry which is preliminary data.</text>
</comment>
<dbReference type="PANTHER" id="PTHR11019:SF159">
    <property type="entry name" value="TRANSCRIPTIONAL REGULATOR-RELATED"/>
    <property type="match status" value="1"/>
</dbReference>
<evidence type="ECO:0000259" key="3">
    <source>
        <dbReference type="PROSITE" id="PS01124"/>
    </source>
</evidence>
<dbReference type="PROSITE" id="PS01124">
    <property type="entry name" value="HTH_ARAC_FAMILY_2"/>
    <property type="match status" value="1"/>
</dbReference>
<name>A0ABP4EAG2_9ACTN</name>
<dbReference type="Pfam" id="PF12833">
    <property type="entry name" value="HTH_18"/>
    <property type="match status" value="1"/>
</dbReference>
<dbReference type="SUPFAM" id="SSF46689">
    <property type="entry name" value="Homeodomain-like"/>
    <property type="match status" value="1"/>
</dbReference>
<evidence type="ECO:0000313" key="5">
    <source>
        <dbReference type="Proteomes" id="UP001501581"/>
    </source>
</evidence>
<evidence type="ECO:0000313" key="4">
    <source>
        <dbReference type="EMBL" id="GAA1100548.1"/>
    </source>
</evidence>
<organism evidence="4 5">
    <name type="scientific">Nocardioides dubius</name>
    <dbReference type="NCBI Taxonomy" id="317019"/>
    <lineage>
        <taxon>Bacteria</taxon>
        <taxon>Bacillati</taxon>
        <taxon>Actinomycetota</taxon>
        <taxon>Actinomycetes</taxon>
        <taxon>Propionibacteriales</taxon>
        <taxon>Nocardioidaceae</taxon>
        <taxon>Nocardioides</taxon>
    </lineage>
</organism>
<dbReference type="Gene3D" id="1.10.10.60">
    <property type="entry name" value="Homeodomain-like"/>
    <property type="match status" value="1"/>
</dbReference>
<sequence length="305" mass="33357">MRRDRLRELLDAALGAENTSVEAMARDVFASPFHFSRQVSDAAGEGPAALRRRVLLERAAWRLGQGTPVADVATEAGYESAEGFSRAYARAWGYPPSATVAGTRTWLDAPNGIHFHPPTNLWVSRQRQERAGMQLTAHLIHHDLADTRSLILAAAALDPAQRDAVALPGLQVLAFNGPEESLAAVLGNLVHGKEVWLAALAGERLPQAPPNDVPDLLERHDRAAAAWVAELQGIDERDAWGDQFVDALCEPPQSFVLSSVVAHVLTYAAGRRLLARHLLRLHGVEPDDGDPIMWLREGSRDQEER</sequence>
<dbReference type="InterPro" id="IPR009057">
    <property type="entry name" value="Homeodomain-like_sf"/>
</dbReference>